<dbReference type="Pfam" id="PF00561">
    <property type="entry name" value="Abhydrolase_1"/>
    <property type="match status" value="1"/>
</dbReference>
<reference evidence="2" key="1">
    <citation type="submission" date="2018-05" db="EMBL/GenBank/DDBJ databases">
        <authorList>
            <person name="Lanie J.A."/>
            <person name="Ng W.-L."/>
            <person name="Kazmierczak K.M."/>
            <person name="Andrzejewski T.M."/>
            <person name="Davidsen T.M."/>
            <person name="Wayne K.J."/>
            <person name="Tettelin H."/>
            <person name="Glass J.I."/>
            <person name="Rusch D."/>
            <person name="Podicherti R."/>
            <person name="Tsui H.-C.T."/>
            <person name="Winkler M.E."/>
        </authorList>
    </citation>
    <scope>NUCLEOTIDE SEQUENCE</scope>
</reference>
<accession>A0A381QY58</accession>
<name>A0A381QY58_9ZZZZ</name>
<dbReference type="PRINTS" id="PR00412">
    <property type="entry name" value="EPOXHYDRLASE"/>
</dbReference>
<dbReference type="Gene3D" id="3.40.50.1820">
    <property type="entry name" value="alpha/beta hydrolase"/>
    <property type="match status" value="1"/>
</dbReference>
<proteinExistence type="predicted"/>
<feature type="non-terminal residue" evidence="2">
    <location>
        <position position="262"/>
    </location>
</feature>
<dbReference type="InterPro" id="IPR000639">
    <property type="entry name" value="Epox_hydrolase-like"/>
</dbReference>
<dbReference type="GO" id="GO:0016020">
    <property type="term" value="C:membrane"/>
    <property type="evidence" value="ECO:0007669"/>
    <property type="project" value="TreeGrafter"/>
</dbReference>
<dbReference type="AlphaFoldDB" id="A0A381QY58"/>
<dbReference type="InterPro" id="IPR029058">
    <property type="entry name" value="AB_hydrolase_fold"/>
</dbReference>
<dbReference type="InterPro" id="IPR050266">
    <property type="entry name" value="AB_hydrolase_sf"/>
</dbReference>
<dbReference type="EMBL" id="UINC01001593">
    <property type="protein sequence ID" value="SUZ84362.1"/>
    <property type="molecule type" value="Genomic_DNA"/>
</dbReference>
<feature type="domain" description="AB hydrolase-1" evidence="1">
    <location>
        <begin position="47"/>
        <end position="145"/>
    </location>
</feature>
<evidence type="ECO:0000313" key="2">
    <source>
        <dbReference type="EMBL" id="SUZ84362.1"/>
    </source>
</evidence>
<organism evidence="2">
    <name type="scientific">marine metagenome</name>
    <dbReference type="NCBI Taxonomy" id="408172"/>
    <lineage>
        <taxon>unclassified sequences</taxon>
        <taxon>metagenomes</taxon>
        <taxon>ecological metagenomes</taxon>
    </lineage>
</organism>
<evidence type="ECO:0000259" key="1">
    <source>
        <dbReference type="Pfam" id="PF00561"/>
    </source>
</evidence>
<dbReference type="GO" id="GO:0003824">
    <property type="term" value="F:catalytic activity"/>
    <property type="evidence" value="ECO:0007669"/>
    <property type="project" value="InterPro"/>
</dbReference>
<gene>
    <name evidence="2" type="ORF">METZ01_LOCUS37216</name>
</gene>
<dbReference type="PRINTS" id="PR00111">
    <property type="entry name" value="ABHYDROLASE"/>
</dbReference>
<protein>
    <recommendedName>
        <fullName evidence="1">AB hydrolase-1 domain-containing protein</fullName>
    </recommendedName>
</protein>
<dbReference type="SUPFAM" id="SSF53474">
    <property type="entry name" value="alpha/beta-Hydrolases"/>
    <property type="match status" value="1"/>
</dbReference>
<dbReference type="InterPro" id="IPR000073">
    <property type="entry name" value="AB_hydrolase_1"/>
</dbReference>
<dbReference type="PANTHER" id="PTHR43798:SF33">
    <property type="entry name" value="HYDROLASE, PUTATIVE (AFU_ORTHOLOGUE AFUA_2G14860)-RELATED"/>
    <property type="match status" value="1"/>
</dbReference>
<sequence>MKILRTPDKRFAHLKEYPFNPHYTTIKTHDNSDLRIHHIDQGPKNGPILLCIHGQPVWSYLYSRMIPLLAEAGVRVIAPDLPGYGKSDKPADREDYSYQRQVDWMNQWLQKNDFYNVTLFGQDWGGLIGLRMVADNDARFNQVSMGNTGLPYNPDVPEDIVKKVKEFRDDPTPLTMTNFLKGFINTGNSQEEYILAFAHWQKYCWQTKDLPLGIFNSMSMERRNKIEFVLEQFMDKLGLRNISPFRSILSRAYEAPFPDPSF</sequence>
<dbReference type="PANTHER" id="PTHR43798">
    <property type="entry name" value="MONOACYLGLYCEROL LIPASE"/>
    <property type="match status" value="1"/>
</dbReference>